<gene>
    <name evidence="14" type="ORF">RN001_000755</name>
</gene>
<dbReference type="PANTHER" id="PTHR11661:SF1">
    <property type="entry name" value="LARGE RIBOSOMAL SUBUNIT PROTEIN UL11M"/>
    <property type="match status" value="1"/>
</dbReference>
<sequence>MSKLGSRLKSMKKTVEKVQHGILRTNIPAGMAAAGPPLGPMLGQRGINIAAFCKDFNERTKDIKEGIPLPTRVYVHPDRSYEIEIYKPPAIYFLKQAAGIQRGAMKVGHEVSGKITLKHIYEIAKIKIEDPPLQIRTLEGICLMLCGIARSLGLEVVKNLDAKEYGEFLKERAAIVEQQKKELQEKKEAKMLRTG</sequence>
<evidence type="ECO:0000256" key="9">
    <source>
        <dbReference type="ARBA" id="ARBA00041455"/>
    </source>
</evidence>
<dbReference type="Pfam" id="PF03946">
    <property type="entry name" value="Ribosomal_L11_N"/>
    <property type="match status" value="1"/>
</dbReference>
<evidence type="ECO:0000256" key="4">
    <source>
        <dbReference type="ARBA" id="ARBA00022980"/>
    </source>
</evidence>
<evidence type="ECO:0000256" key="5">
    <source>
        <dbReference type="ARBA" id="ARBA00023128"/>
    </source>
</evidence>
<reference evidence="15" key="1">
    <citation type="submission" date="2023-01" db="EMBL/GenBank/DDBJ databases">
        <title>Key to firefly adult light organ development and bioluminescence: homeobox transcription factors regulate luciferase expression and transportation to peroxisome.</title>
        <authorList>
            <person name="Fu X."/>
        </authorList>
    </citation>
    <scope>NUCLEOTIDE SEQUENCE [LARGE SCALE GENOMIC DNA]</scope>
</reference>
<evidence type="ECO:0000256" key="2">
    <source>
        <dbReference type="ARBA" id="ARBA00010537"/>
    </source>
</evidence>
<feature type="domain" description="Large ribosomal subunit protein uL11 C-terminal" evidence="12">
    <location>
        <begin position="87"/>
        <end position="156"/>
    </location>
</feature>
<dbReference type="GO" id="GO:0070180">
    <property type="term" value="F:large ribosomal subunit rRNA binding"/>
    <property type="evidence" value="ECO:0007669"/>
    <property type="project" value="TreeGrafter"/>
</dbReference>
<evidence type="ECO:0000313" key="14">
    <source>
        <dbReference type="EMBL" id="KAK4884484.1"/>
    </source>
</evidence>
<comment type="similarity">
    <text evidence="2 10">Belongs to the universal ribosomal protein uL11 family.</text>
</comment>
<comment type="subcellular location">
    <subcellularLocation>
        <location evidence="1">Mitochondrion</location>
    </subcellularLocation>
</comment>
<dbReference type="AlphaFoldDB" id="A0AAN7PFC2"/>
<dbReference type="FunFam" id="3.30.1550.10:FF:000003">
    <property type="entry name" value="39S ribosomal protein L11, mitochondrial"/>
    <property type="match status" value="1"/>
</dbReference>
<accession>A0AAN7PFC2</accession>
<evidence type="ECO:0000256" key="11">
    <source>
        <dbReference type="SAM" id="Coils"/>
    </source>
</evidence>
<dbReference type="EMBL" id="JARPUR010000001">
    <property type="protein sequence ID" value="KAK4884484.1"/>
    <property type="molecule type" value="Genomic_DNA"/>
</dbReference>
<evidence type="ECO:0000256" key="8">
    <source>
        <dbReference type="ARBA" id="ARBA00040104"/>
    </source>
</evidence>
<dbReference type="Pfam" id="PF00298">
    <property type="entry name" value="Ribosomal_L11"/>
    <property type="match status" value="1"/>
</dbReference>
<feature type="coiled-coil region" evidence="11">
    <location>
        <begin position="166"/>
        <end position="193"/>
    </location>
</feature>
<feature type="domain" description="Large ribosomal subunit protein uL11 N-terminal" evidence="13">
    <location>
        <begin position="24"/>
        <end position="81"/>
    </location>
</feature>
<dbReference type="Gene3D" id="1.10.10.250">
    <property type="entry name" value="Ribosomal protein L11, C-terminal domain"/>
    <property type="match status" value="1"/>
</dbReference>
<evidence type="ECO:0000256" key="1">
    <source>
        <dbReference type="ARBA" id="ARBA00004173"/>
    </source>
</evidence>
<dbReference type="Gene3D" id="3.30.1550.10">
    <property type="entry name" value="Ribosomal protein L11/L12, N-terminal domain"/>
    <property type="match status" value="1"/>
</dbReference>
<evidence type="ECO:0000259" key="13">
    <source>
        <dbReference type="Pfam" id="PF03946"/>
    </source>
</evidence>
<dbReference type="InterPro" id="IPR020783">
    <property type="entry name" value="Ribosomal_uL11_C"/>
</dbReference>
<name>A0AAN7PFC2_9COLE</name>
<dbReference type="HAMAP" id="MF_00736">
    <property type="entry name" value="Ribosomal_uL11"/>
    <property type="match status" value="1"/>
</dbReference>
<comment type="subunit">
    <text evidence="7">Component of the mitochondrial ribosome large subunit (39S) which comprises a 16S rRNA and about 50 distinct proteins.</text>
</comment>
<dbReference type="SUPFAM" id="SSF54747">
    <property type="entry name" value="Ribosomal L11/L12e N-terminal domain"/>
    <property type="match status" value="1"/>
</dbReference>
<dbReference type="Proteomes" id="UP001353858">
    <property type="component" value="Unassembled WGS sequence"/>
</dbReference>
<proteinExistence type="inferred from homology"/>
<keyword evidence="5" id="KW-0496">Mitochondrion</keyword>
<protein>
    <recommendedName>
        <fullName evidence="8">Large ribosomal subunit protein uL11m</fullName>
    </recommendedName>
    <alternativeName>
        <fullName evidence="9">39S ribosomal protein L11, mitochondrial</fullName>
    </alternativeName>
</protein>
<dbReference type="SUPFAM" id="SSF46906">
    <property type="entry name" value="Ribosomal protein L11, C-terminal domain"/>
    <property type="match status" value="1"/>
</dbReference>
<dbReference type="FunFam" id="1.10.10.250:FF:000003">
    <property type="entry name" value="Mitochondrial ribosomal protein L11"/>
    <property type="match status" value="1"/>
</dbReference>
<evidence type="ECO:0000313" key="15">
    <source>
        <dbReference type="Proteomes" id="UP001353858"/>
    </source>
</evidence>
<organism evidence="14 15">
    <name type="scientific">Aquatica leii</name>
    <dbReference type="NCBI Taxonomy" id="1421715"/>
    <lineage>
        <taxon>Eukaryota</taxon>
        <taxon>Metazoa</taxon>
        <taxon>Ecdysozoa</taxon>
        <taxon>Arthropoda</taxon>
        <taxon>Hexapoda</taxon>
        <taxon>Insecta</taxon>
        <taxon>Pterygota</taxon>
        <taxon>Neoptera</taxon>
        <taxon>Endopterygota</taxon>
        <taxon>Coleoptera</taxon>
        <taxon>Polyphaga</taxon>
        <taxon>Elateriformia</taxon>
        <taxon>Elateroidea</taxon>
        <taxon>Lampyridae</taxon>
        <taxon>Luciolinae</taxon>
        <taxon>Aquatica</taxon>
    </lineage>
</organism>
<dbReference type="PANTHER" id="PTHR11661">
    <property type="entry name" value="60S RIBOSOMAL PROTEIN L12"/>
    <property type="match status" value="1"/>
</dbReference>
<dbReference type="InterPro" id="IPR000911">
    <property type="entry name" value="Ribosomal_uL11"/>
</dbReference>
<dbReference type="InterPro" id="IPR006519">
    <property type="entry name" value="Ribosomal_uL11_bac-typ"/>
</dbReference>
<dbReference type="InterPro" id="IPR020784">
    <property type="entry name" value="Ribosomal_uL11_N"/>
</dbReference>
<dbReference type="GO" id="GO:0006412">
    <property type="term" value="P:translation"/>
    <property type="evidence" value="ECO:0007669"/>
    <property type="project" value="InterPro"/>
</dbReference>
<evidence type="ECO:0000259" key="12">
    <source>
        <dbReference type="Pfam" id="PF00298"/>
    </source>
</evidence>
<evidence type="ECO:0000256" key="6">
    <source>
        <dbReference type="ARBA" id="ARBA00023274"/>
    </source>
</evidence>
<keyword evidence="15" id="KW-1185">Reference proteome</keyword>
<keyword evidence="4 10" id="KW-0689">Ribosomal protein</keyword>
<evidence type="ECO:0000256" key="7">
    <source>
        <dbReference type="ARBA" id="ARBA00038782"/>
    </source>
</evidence>
<evidence type="ECO:0000256" key="3">
    <source>
        <dbReference type="ARBA" id="ARBA00022946"/>
    </source>
</evidence>
<dbReference type="InterPro" id="IPR036796">
    <property type="entry name" value="Ribosomal_uL11_N_sf"/>
</dbReference>
<keyword evidence="6 10" id="KW-0687">Ribonucleoprotein</keyword>
<dbReference type="GO" id="GO:0003735">
    <property type="term" value="F:structural constituent of ribosome"/>
    <property type="evidence" value="ECO:0007669"/>
    <property type="project" value="InterPro"/>
</dbReference>
<dbReference type="SMART" id="SM00649">
    <property type="entry name" value="RL11"/>
    <property type="match status" value="1"/>
</dbReference>
<evidence type="ECO:0000256" key="10">
    <source>
        <dbReference type="RuleBase" id="RU003978"/>
    </source>
</evidence>
<comment type="caution">
    <text evidence="14">The sequence shown here is derived from an EMBL/GenBank/DDBJ whole genome shotgun (WGS) entry which is preliminary data.</text>
</comment>
<keyword evidence="11" id="KW-0175">Coiled coil</keyword>
<dbReference type="CDD" id="cd00349">
    <property type="entry name" value="Ribosomal_L11"/>
    <property type="match status" value="1"/>
</dbReference>
<keyword evidence="3" id="KW-0809">Transit peptide</keyword>
<dbReference type="InterPro" id="IPR036769">
    <property type="entry name" value="Ribosomal_uL11_C_sf"/>
</dbReference>
<dbReference type="NCBIfam" id="TIGR01632">
    <property type="entry name" value="L11_bact"/>
    <property type="match status" value="1"/>
</dbReference>
<dbReference type="GO" id="GO:0005762">
    <property type="term" value="C:mitochondrial large ribosomal subunit"/>
    <property type="evidence" value="ECO:0007669"/>
    <property type="project" value="TreeGrafter"/>
</dbReference>